<protein>
    <submittedName>
        <fullName evidence="1">Uncharacterized protein</fullName>
    </submittedName>
</protein>
<organism evidence="1">
    <name type="scientific">uncultured Caudovirales phage</name>
    <dbReference type="NCBI Taxonomy" id="2100421"/>
    <lineage>
        <taxon>Viruses</taxon>
        <taxon>Duplodnaviria</taxon>
        <taxon>Heunggongvirae</taxon>
        <taxon>Uroviricota</taxon>
        <taxon>Caudoviricetes</taxon>
        <taxon>Peduoviridae</taxon>
        <taxon>Maltschvirus</taxon>
        <taxon>Maltschvirus maltsch</taxon>
    </lineage>
</organism>
<accession>A0A6J5NEQ0</accession>
<reference evidence="1" key="1">
    <citation type="submission" date="2020-04" db="EMBL/GenBank/DDBJ databases">
        <authorList>
            <person name="Chiriac C."/>
            <person name="Salcher M."/>
            <person name="Ghai R."/>
            <person name="Kavagutti S V."/>
        </authorList>
    </citation>
    <scope>NUCLEOTIDE SEQUENCE</scope>
</reference>
<evidence type="ECO:0000313" key="1">
    <source>
        <dbReference type="EMBL" id="CAB4153999.1"/>
    </source>
</evidence>
<dbReference type="InterPro" id="IPR036390">
    <property type="entry name" value="WH_DNA-bd_sf"/>
</dbReference>
<dbReference type="EMBL" id="LR796600">
    <property type="protein sequence ID" value="CAB4153999.1"/>
    <property type="molecule type" value="Genomic_DNA"/>
</dbReference>
<sequence>MNEQLEIWAAYNDTAGYVNRPASKQRAMQELNGGVLGKRQQLILDALDAAGANGMTWKELGDQLELHHGKISGALSNMHLFGVVFMLRLTKDRCHPYVHAKFRDEWTAEARYDEPAKTRTSERKELLEQLLSVCRTAVGEDFLYYASINDIIETVVMIDAHERQLETKG</sequence>
<name>A0A6J5NEQ0_9CAUD</name>
<proteinExistence type="predicted"/>
<gene>
    <name evidence="1" type="ORF">UFOVP625_44</name>
</gene>
<dbReference type="SUPFAM" id="SSF46785">
    <property type="entry name" value="Winged helix' DNA-binding domain"/>
    <property type="match status" value="1"/>
</dbReference>